<dbReference type="Pfam" id="PF12680">
    <property type="entry name" value="SnoaL_2"/>
    <property type="match status" value="1"/>
</dbReference>
<dbReference type="InterPro" id="IPR037401">
    <property type="entry name" value="SnoaL-like"/>
</dbReference>
<dbReference type="AlphaFoldDB" id="A0AB39XAK2"/>
<protein>
    <submittedName>
        <fullName evidence="2">Nuclear transport factor 2 family protein</fullName>
    </submittedName>
</protein>
<accession>A0AB39XAK2</accession>
<reference evidence="2" key="1">
    <citation type="submission" date="2024-08" db="EMBL/GenBank/DDBJ databases">
        <authorList>
            <person name="Chaddad Z."/>
            <person name="Lamrabet M."/>
            <person name="Bouhnik O."/>
            <person name="Alami S."/>
            <person name="Wipf D."/>
            <person name="Courty P.E."/>
            <person name="Missbah El Idrissi M."/>
        </authorList>
    </citation>
    <scope>NUCLEOTIDE SEQUENCE</scope>
    <source>
        <strain evidence="2">LLZ17</strain>
    </source>
</reference>
<organism evidence="2">
    <name type="scientific">Bradyrhizobium sp. LLZ17</name>
    <dbReference type="NCBI Taxonomy" id="3239388"/>
    <lineage>
        <taxon>Bacteria</taxon>
        <taxon>Pseudomonadati</taxon>
        <taxon>Pseudomonadota</taxon>
        <taxon>Alphaproteobacteria</taxon>
        <taxon>Hyphomicrobiales</taxon>
        <taxon>Nitrobacteraceae</taxon>
        <taxon>Bradyrhizobium</taxon>
    </lineage>
</organism>
<sequence>MLLIEQETTMSSVGTQAQNAYVAPTAGQLAAARDIVARFAEKWDKPSADALRDLMHPETQNLIPPMTAPGNREAVVEHFRDVLRRLPDLRLEVVRWAPTDDAVMIEWQATASVAGQPLAWSGVDRFNVRGDRIYQANVYWDTRGLAERMAAVVAKTSAGVA</sequence>
<dbReference type="RefSeq" id="WP_369719552.1">
    <property type="nucleotide sequence ID" value="NZ_CP165734.1"/>
</dbReference>
<dbReference type="Gene3D" id="3.10.450.50">
    <property type="match status" value="1"/>
</dbReference>
<dbReference type="SUPFAM" id="SSF54427">
    <property type="entry name" value="NTF2-like"/>
    <property type="match status" value="1"/>
</dbReference>
<dbReference type="EMBL" id="CP165734">
    <property type="protein sequence ID" value="XDV55093.1"/>
    <property type="molecule type" value="Genomic_DNA"/>
</dbReference>
<evidence type="ECO:0000259" key="1">
    <source>
        <dbReference type="Pfam" id="PF12680"/>
    </source>
</evidence>
<name>A0AB39XAK2_9BRAD</name>
<evidence type="ECO:0000313" key="2">
    <source>
        <dbReference type="EMBL" id="XDV55093.1"/>
    </source>
</evidence>
<gene>
    <name evidence="2" type="ORF">AB8Z38_19855</name>
</gene>
<feature type="domain" description="SnoaL-like" evidence="1">
    <location>
        <begin position="36"/>
        <end position="134"/>
    </location>
</feature>
<proteinExistence type="predicted"/>
<dbReference type="InterPro" id="IPR032710">
    <property type="entry name" value="NTF2-like_dom_sf"/>
</dbReference>